<protein>
    <submittedName>
        <fullName evidence="2">CinA protein</fullName>
    </submittedName>
</protein>
<dbReference type="Proteomes" id="UP000030787">
    <property type="component" value="Chromosome"/>
</dbReference>
<dbReference type="Gene3D" id="3.90.950.20">
    <property type="entry name" value="CinA-like"/>
    <property type="match status" value="1"/>
</dbReference>
<dbReference type="InterPro" id="IPR036653">
    <property type="entry name" value="CinA-like_C"/>
</dbReference>
<dbReference type="NCBIfam" id="TIGR00199">
    <property type="entry name" value="PncC_domain"/>
    <property type="match status" value="1"/>
</dbReference>
<evidence type="ECO:0000259" key="1">
    <source>
        <dbReference type="Pfam" id="PF02464"/>
    </source>
</evidence>
<dbReference type="EMBL" id="CP010070">
    <property type="protein sequence ID" value="AIZ56177.1"/>
    <property type="molecule type" value="Genomic_DNA"/>
</dbReference>
<feature type="domain" description="CinA C-terminal" evidence="1">
    <location>
        <begin position="2"/>
        <end position="144"/>
    </location>
</feature>
<dbReference type="HOGENOM" id="CLU_030805_1_2_2"/>
<dbReference type="InterPro" id="IPR008136">
    <property type="entry name" value="CinA_C"/>
</dbReference>
<dbReference type="Pfam" id="PF02464">
    <property type="entry name" value="CinA"/>
    <property type="match status" value="1"/>
</dbReference>
<sequence length="149" mass="15533">MISKKKITISVAESCTGGLLGAAITSVPGSSEYFFGGVVTYSNDSKENILKVQKSSMMMNGAVSKETAESMASGVRELFGTDIAISITGIAGPGGGTDVKPVGLVWMGVSTKDGNFAKKFNFKGNRDKIRSSAVDSALRLLIETINDLG</sequence>
<dbReference type="SUPFAM" id="SSF142433">
    <property type="entry name" value="CinA-like"/>
    <property type="match status" value="1"/>
</dbReference>
<dbReference type="STRING" id="1577791.Mpt1_c02770"/>
<evidence type="ECO:0000313" key="2">
    <source>
        <dbReference type="EMBL" id="AIZ56177.1"/>
    </source>
</evidence>
<accession>A0A0A7LD16</accession>
<organism evidence="2 3">
    <name type="scientific">Candidatus Methanoplasma termitum</name>
    <dbReference type="NCBI Taxonomy" id="1577791"/>
    <lineage>
        <taxon>Archaea</taxon>
        <taxon>Methanobacteriati</taxon>
        <taxon>Thermoplasmatota</taxon>
        <taxon>Thermoplasmata</taxon>
        <taxon>Methanomassiliicoccales</taxon>
        <taxon>Methanomassiliicoccaceae</taxon>
        <taxon>Candidatus Methanoplasma</taxon>
    </lineage>
</organism>
<dbReference type="AlphaFoldDB" id="A0A0A7LD16"/>
<dbReference type="KEGG" id="mear:Mpt1_c02770"/>
<name>A0A0A7LD16_9ARCH</name>
<proteinExistence type="predicted"/>
<keyword evidence="3" id="KW-1185">Reference proteome</keyword>
<gene>
    <name evidence="2" type="primary">cinA</name>
    <name evidence="2" type="ORF">Mpt1_c02770</name>
</gene>
<evidence type="ECO:0000313" key="3">
    <source>
        <dbReference type="Proteomes" id="UP000030787"/>
    </source>
</evidence>
<reference evidence="2 3" key="1">
    <citation type="journal article" date="2014" name="Appl. Environ. Microbiol.">
        <title>Comparative Genome Analysis of 'Candidatus Methanoplasma termitum' Indicates a New Mode of Energy Metabolism in the Seventh Order of Methanogens.</title>
        <authorList>
            <person name="Lang K."/>
            <person name="Schuldes J."/>
            <person name="Klingl A."/>
            <person name="Poehlein A."/>
            <person name="Daniel R."/>
            <person name="Brune A."/>
        </authorList>
    </citation>
    <scope>NUCLEOTIDE SEQUENCE [LARGE SCALE GENOMIC DNA]</scope>
    <source>
        <strain evidence="3">Mpt1</strain>
    </source>
</reference>